<dbReference type="PaxDb" id="2903-EOD04420"/>
<organism evidence="3 4">
    <name type="scientific">Emiliania huxleyi (strain CCMP1516)</name>
    <dbReference type="NCBI Taxonomy" id="280463"/>
    <lineage>
        <taxon>Eukaryota</taxon>
        <taxon>Haptista</taxon>
        <taxon>Haptophyta</taxon>
        <taxon>Prymnesiophyceae</taxon>
        <taxon>Isochrysidales</taxon>
        <taxon>Noelaerhabdaceae</taxon>
        <taxon>Emiliania</taxon>
    </lineage>
</organism>
<dbReference type="EnsemblProtists" id="EOD04420">
    <property type="protein sequence ID" value="EOD04420"/>
    <property type="gene ID" value="EMIHUDRAFT_453908"/>
</dbReference>
<feature type="region of interest" description="Disordered" evidence="2">
    <location>
        <begin position="53"/>
        <end position="116"/>
    </location>
</feature>
<reference evidence="4" key="1">
    <citation type="journal article" date="2013" name="Nature">
        <title>Pan genome of the phytoplankton Emiliania underpins its global distribution.</title>
        <authorList>
            <person name="Read B.A."/>
            <person name="Kegel J."/>
            <person name="Klute M.J."/>
            <person name="Kuo A."/>
            <person name="Lefebvre S.C."/>
            <person name="Maumus F."/>
            <person name="Mayer C."/>
            <person name="Miller J."/>
            <person name="Monier A."/>
            <person name="Salamov A."/>
            <person name="Young J."/>
            <person name="Aguilar M."/>
            <person name="Claverie J.M."/>
            <person name="Frickenhaus S."/>
            <person name="Gonzalez K."/>
            <person name="Herman E.K."/>
            <person name="Lin Y.C."/>
            <person name="Napier J."/>
            <person name="Ogata H."/>
            <person name="Sarno A.F."/>
            <person name="Shmutz J."/>
            <person name="Schroeder D."/>
            <person name="de Vargas C."/>
            <person name="Verret F."/>
            <person name="von Dassow P."/>
            <person name="Valentin K."/>
            <person name="Van de Peer Y."/>
            <person name="Wheeler G."/>
            <person name="Dacks J.B."/>
            <person name="Delwiche C.F."/>
            <person name="Dyhrman S.T."/>
            <person name="Glockner G."/>
            <person name="John U."/>
            <person name="Richards T."/>
            <person name="Worden A.Z."/>
            <person name="Zhang X."/>
            <person name="Grigoriev I.V."/>
            <person name="Allen A.E."/>
            <person name="Bidle K."/>
            <person name="Borodovsky M."/>
            <person name="Bowler C."/>
            <person name="Brownlee C."/>
            <person name="Cock J.M."/>
            <person name="Elias M."/>
            <person name="Gladyshev V.N."/>
            <person name="Groth M."/>
            <person name="Guda C."/>
            <person name="Hadaegh A."/>
            <person name="Iglesias-Rodriguez M.D."/>
            <person name="Jenkins J."/>
            <person name="Jones B.M."/>
            <person name="Lawson T."/>
            <person name="Leese F."/>
            <person name="Lindquist E."/>
            <person name="Lobanov A."/>
            <person name="Lomsadze A."/>
            <person name="Malik S.B."/>
            <person name="Marsh M.E."/>
            <person name="Mackinder L."/>
            <person name="Mock T."/>
            <person name="Mueller-Roeber B."/>
            <person name="Pagarete A."/>
            <person name="Parker M."/>
            <person name="Probert I."/>
            <person name="Quesneville H."/>
            <person name="Raines C."/>
            <person name="Rensing S.A."/>
            <person name="Riano-Pachon D.M."/>
            <person name="Richier S."/>
            <person name="Rokitta S."/>
            <person name="Shiraiwa Y."/>
            <person name="Soanes D.M."/>
            <person name="van der Giezen M."/>
            <person name="Wahlund T.M."/>
            <person name="Williams B."/>
            <person name="Wilson W."/>
            <person name="Wolfe G."/>
            <person name="Wurch L.L."/>
        </authorList>
    </citation>
    <scope>NUCLEOTIDE SEQUENCE</scope>
</reference>
<feature type="compositionally biased region" description="Acidic residues" evidence="2">
    <location>
        <begin position="26"/>
        <end position="39"/>
    </location>
</feature>
<dbReference type="KEGG" id="ehx:EMIHUDRAFT_453908"/>
<evidence type="ECO:0000313" key="3">
    <source>
        <dbReference type="EnsemblProtists" id="EOD04420"/>
    </source>
</evidence>
<dbReference type="RefSeq" id="XP_005756849.1">
    <property type="nucleotide sequence ID" value="XM_005756792.1"/>
</dbReference>
<feature type="coiled-coil region" evidence="1">
    <location>
        <begin position="193"/>
        <end position="283"/>
    </location>
</feature>
<reference evidence="3" key="2">
    <citation type="submission" date="2024-10" db="UniProtKB">
        <authorList>
            <consortium name="EnsemblProtists"/>
        </authorList>
    </citation>
    <scope>IDENTIFICATION</scope>
</reference>
<dbReference type="Proteomes" id="UP000013827">
    <property type="component" value="Unassembled WGS sequence"/>
</dbReference>
<feature type="compositionally biased region" description="Low complexity" evidence="2">
    <location>
        <begin position="351"/>
        <end position="361"/>
    </location>
</feature>
<evidence type="ECO:0000313" key="4">
    <source>
        <dbReference type="Proteomes" id="UP000013827"/>
    </source>
</evidence>
<protein>
    <submittedName>
        <fullName evidence="3">Uncharacterized protein</fullName>
    </submittedName>
</protein>
<evidence type="ECO:0000256" key="2">
    <source>
        <dbReference type="SAM" id="MobiDB-lite"/>
    </source>
</evidence>
<sequence length="390" mass="40813">MYFRRISDDPADDEPAKALGVKDALEENDADSPAVDDDAAAVAARHAREDILSSSALNAAALPPPPRAEYQADSEGSPGDGLAPRRAGRPPQWVDCTDSGGEGYAPECDSELDMPGARRGGLSHIASMRGMWEQADSMEAQLEEAVSSSLQAAVAAARTAGQSHGRSSTAHRGELRAMDMDVNATREASAQLIQDAQKRHMALAGQVSEYEAALDQADKEADGLKARLSAESAAASSAREEAAELRAALAEGEGRSAALEAARATLAAAVEAKEEELRASRAEGEAGSAALASAHAEVARLAAARAGEVEARSLAVLRTDAELASLTDDLRRAEAAGHRLAGERDQWEQLAAELEAAQQQARRGEGGGPRPRRRGEALSCGRGEGRPRRC</sequence>
<feature type="region of interest" description="Disordered" evidence="2">
    <location>
        <begin position="23"/>
        <end position="42"/>
    </location>
</feature>
<proteinExistence type="predicted"/>
<dbReference type="HOGENOM" id="CLU_708706_0_0_1"/>
<feature type="region of interest" description="Disordered" evidence="2">
    <location>
        <begin position="351"/>
        <end position="390"/>
    </location>
</feature>
<name>A0A0D3HZI5_EMIH1</name>
<keyword evidence="4" id="KW-1185">Reference proteome</keyword>
<accession>A0A0D3HZI5</accession>
<evidence type="ECO:0000256" key="1">
    <source>
        <dbReference type="SAM" id="Coils"/>
    </source>
</evidence>
<dbReference type="AlphaFoldDB" id="A0A0D3HZI5"/>
<keyword evidence="1" id="KW-0175">Coiled coil</keyword>
<dbReference type="GeneID" id="17250545"/>